<organism evidence="1 2">
    <name type="scientific">Vaccinium darrowii</name>
    <dbReference type="NCBI Taxonomy" id="229202"/>
    <lineage>
        <taxon>Eukaryota</taxon>
        <taxon>Viridiplantae</taxon>
        <taxon>Streptophyta</taxon>
        <taxon>Embryophyta</taxon>
        <taxon>Tracheophyta</taxon>
        <taxon>Spermatophyta</taxon>
        <taxon>Magnoliopsida</taxon>
        <taxon>eudicotyledons</taxon>
        <taxon>Gunneridae</taxon>
        <taxon>Pentapetalae</taxon>
        <taxon>asterids</taxon>
        <taxon>Ericales</taxon>
        <taxon>Ericaceae</taxon>
        <taxon>Vaccinioideae</taxon>
        <taxon>Vaccinieae</taxon>
        <taxon>Vaccinium</taxon>
    </lineage>
</organism>
<reference evidence="1 2" key="1">
    <citation type="journal article" date="2021" name="Hortic Res">
        <title>High-quality reference genome and annotation aids understanding of berry development for evergreen blueberry (Vaccinium darrowii).</title>
        <authorList>
            <person name="Yu J."/>
            <person name="Hulse-Kemp A.M."/>
            <person name="Babiker E."/>
            <person name="Staton M."/>
        </authorList>
    </citation>
    <scope>NUCLEOTIDE SEQUENCE [LARGE SCALE GENOMIC DNA]</scope>
    <source>
        <strain evidence="2">cv. NJ 8807/NJ 8810</strain>
        <tissue evidence="1">Young leaf</tissue>
    </source>
</reference>
<evidence type="ECO:0000313" key="1">
    <source>
        <dbReference type="EMBL" id="KAH7844617.1"/>
    </source>
</evidence>
<gene>
    <name evidence="1" type="ORF">Vadar_029976</name>
</gene>
<sequence length="781" mass="86014">MRAVPPPAQYRITRQYHDVRLQSRHSSRPCDGDFGSSDFRAFLPWRLIQCNVLRGNPNHCCQSLPLEWSDSFNYVGERFELRKLLWKNMFGFSRRRTKLGRLKVHLSDSAQGTRSPLRKPKRASNSNGEGVAPSVGSSDELNGQCSSAAPELSNYTSGNCENWKELSLAGDKPTPRFNHSATVVGNKMVVVGGESADGLLEDVRVLNFDRFSWTTASSKGYLSPTSLPLKIPACKGHSLVSWGKKVLLIGGKTDPASDRISVWAFDTETECWSLMEAKGATPVARSGHTVVRANSFLILFGGECSKRRKLHDLHMFDLKTLTWLPLQSTGQGPSPRSNHVAALYDDKTLLIFGGVSKSKTLNDLYSLDFKTMIWSRIKIRGGGSRKKRHVETLIFDVVKQEWSVAVSSPPSSVTTGKGFSLVLLHHRERDCLVAFGGSKKELSNQVEVLTLEKNELSVGRRFAPSKFAASENRSSATGLATQLGNGAFAGLVDAVAKHNLASSCEKHGSGRISLSESLLVDPNPPGNVSLRKQFHNEEDSTFVQMTESSEDGSPIQVAEQRTKKLAAADDVQTNISGGKCNAEETTNLLMSESLNTHNKQENGNFPPETDDIVVLLEADGKSGQPVPSSIYQMYGIKMADLIKKNGILEGQLAVASACREAAEKNLSSVLKSKQDVEKRLADTVKEMELLKEKLAGIELAQEEANNLSNIMHSDNVRLEHDVAFLKAVLDDTQKELHSTRGVLNGERARALQLQVEVFHLKQRLQSADDRAQTPRKPYHVQ</sequence>
<comment type="caution">
    <text evidence="1">The sequence shown here is derived from an EMBL/GenBank/DDBJ whole genome shotgun (WGS) entry which is preliminary data.</text>
</comment>
<protein>
    <submittedName>
        <fullName evidence="1">Uncharacterized protein</fullName>
    </submittedName>
</protein>
<dbReference type="Proteomes" id="UP000828048">
    <property type="component" value="Chromosome 1"/>
</dbReference>
<evidence type="ECO:0000313" key="2">
    <source>
        <dbReference type="Proteomes" id="UP000828048"/>
    </source>
</evidence>
<name>A0ACB7XUZ2_9ERIC</name>
<keyword evidence="2" id="KW-1185">Reference proteome</keyword>
<accession>A0ACB7XUZ2</accession>
<proteinExistence type="predicted"/>
<dbReference type="EMBL" id="CM037151">
    <property type="protein sequence ID" value="KAH7844617.1"/>
    <property type="molecule type" value="Genomic_DNA"/>
</dbReference>